<dbReference type="AlphaFoldDB" id="A0A1X0RV58"/>
<organism evidence="2 3">
    <name type="scientific">Rhizopus microsporus</name>
    <dbReference type="NCBI Taxonomy" id="58291"/>
    <lineage>
        <taxon>Eukaryota</taxon>
        <taxon>Fungi</taxon>
        <taxon>Fungi incertae sedis</taxon>
        <taxon>Mucoromycota</taxon>
        <taxon>Mucoromycotina</taxon>
        <taxon>Mucoromycetes</taxon>
        <taxon>Mucorales</taxon>
        <taxon>Mucorineae</taxon>
        <taxon>Rhizopodaceae</taxon>
        <taxon>Rhizopus</taxon>
    </lineage>
</organism>
<accession>A0A1X0RV58</accession>
<sequence length="133" mass="15632">VDGLLPNQNNNVMFANTIKSNGFSVDFMFNKRIANHTSSKTNVALEFEDFDLKAVNQHYQPMILDHRRKIITFLLMLIPYYDYKTAKDRFYLHQGRKRAIEGMVNMLVHGGTKYNKQKQEKTKANGKFKRKKE</sequence>
<gene>
    <name evidence="2" type="ORF">BCV71DRAFT_154284</name>
</gene>
<dbReference type="EMBL" id="KV921405">
    <property type="protein sequence ID" value="ORE15900.1"/>
    <property type="molecule type" value="Genomic_DNA"/>
</dbReference>
<name>A0A1X0RV58_RHIZD</name>
<feature type="non-terminal residue" evidence="2">
    <location>
        <position position="1"/>
    </location>
</feature>
<feature type="compositionally biased region" description="Basic residues" evidence="1">
    <location>
        <begin position="124"/>
        <end position="133"/>
    </location>
</feature>
<feature type="region of interest" description="Disordered" evidence="1">
    <location>
        <begin position="114"/>
        <end position="133"/>
    </location>
</feature>
<reference evidence="2 3" key="1">
    <citation type="journal article" date="2016" name="Proc. Natl. Acad. Sci. U.S.A.">
        <title>Lipid metabolic changes in an early divergent fungus govern the establishment of a mutualistic symbiosis with endobacteria.</title>
        <authorList>
            <person name="Lastovetsky O.A."/>
            <person name="Gaspar M.L."/>
            <person name="Mondo S.J."/>
            <person name="LaButti K.M."/>
            <person name="Sandor L."/>
            <person name="Grigoriev I.V."/>
            <person name="Henry S.A."/>
            <person name="Pawlowska T.E."/>
        </authorList>
    </citation>
    <scope>NUCLEOTIDE SEQUENCE [LARGE SCALE GENOMIC DNA]</scope>
    <source>
        <strain evidence="2 3">ATCC 11559</strain>
    </source>
</reference>
<evidence type="ECO:0000313" key="3">
    <source>
        <dbReference type="Proteomes" id="UP000242381"/>
    </source>
</evidence>
<dbReference type="Proteomes" id="UP000242381">
    <property type="component" value="Unassembled WGS sequence"/>
</dbReference>
<protein>
    <submittedName>
        <fullName evidence="2">Uncharacterized protein</fullName>
    </submittedName>
</protein>
<dbReference type="VEuPathDB" id="FungiDB:BCV72DRAFT_206230"/>
<feature type="non-terminal residue" evidence="2">
    <location>
        <position position="133"/>
    </location>
</feature>
<evidence type="ECO:0000256" key="1">
    <source>
        <dbReference type="SAM" id="MobiDB-lite"/>
    </source>
</evidence>
<proteinExistence type="predicted"/>
<evidence type="ECO:0000313" key="2">
    <source>
        <dbReference type="EMBL" id="ORE15900.1"/>
    </source>
</evidence>